<sequence>MSQQSNNQATNTQSDIQFTELTIPEGSSLKLSVLEQEPKELTAALSEFFKQHKVIRRGFIVSVQEIEKKQYDDILMIALEFVSGTENIDEIIHQAGSIACEYIDDDESIDFCIVNDEETGISHFITKHVAPFYQRRLGSFLRDTIPIVNM</sequence>
<proteinExistence type="predicted"/>
<evidence type="ECO:0000259" key="1">
    <source>
        <dbReference type="Pfam" id="PF14581"/>
    </source>
</evidence>
<evidence type="ECO:0000313" key="3">
    <source>
        <dbReference type="Proteomes" id="UP000255129"/>
    </source>
</evidence>
<dbReference type="OrthoDB" id="5622177at2"/>
<dbReference type="AlphaFoldDB" id="A0A379G5D6"/>
<protein>
    <submittedName>
        <fullName evidence="2">Enhanced serine sensitivity protein SseB</fullName>
    </submittedName>
</protein>
<accession>A0A379G5D6</accession>
<gene>
    <name evidence="2" type="ORF">NCTC12026_02530</name>
</gene>
<dbReference type="RefSeq" id="WP_115164494.1">
    <property type="nucleotide sequence ID" value="NZ_UGUA01000002.1"/>
</dbReference>
<reference evidence="2 3" key="1">
    <citation type="submission" date="2018-06" db="EMBL/GenBank/DDBJ databases">
        <authorList>
            <consortium name="Pathogen Informatics"/>
            <person name="Doyle S."/>
        </authorList>
    </citation>
    <scope>NUCLEOTIDE SEQUENCE [LARGE SCALE GENOMIC DNA]</scope>
    <source>
        <strain evidence="2 3">NCTC12026</strain>
    </source>
</reference>
<dbReference type="EMBL" id="UGUA01000002">
    <property type="protein sequence ID" value="SUC36116.1"/>
    <property type="molecule type" value="Genomic_DNA"/>
</dbReference>
<feature type="domain" description="SseB protein C-terminal" evidence="1">
    <location>
        <begin position="23"/>
        <end position="135"/>
    </location>
</feature>
<organism evidence="2 3">
    <name type="scientific">Providencia rustigianii</name>
    <dbReference type="NCBI Taxonomy" id="158850"/>
    <lineage>
        <taxon>Bacteria</taxon>
        <taxon>Pseudomonadati</taxon>
        <taxon>Pseudomonadota</taxon>
        <taxon>Gammaproteobacteria</taxon>
        <taxon>Enterobacterales</taxon>
        <taxon>Morganellaceae</taxon>
        <taxon>Providencia</taxon>
    </lineage>
</organism>
<dbReference type="InterPro" id="IPR027945">
    <property type="entry name" value="SseB_C"/>
</dbReference>
<evidence type="ECO:0000313" key="2">
    <source>
        <dbReference type="EMBL" id="SUC36116.1"/>
    </source>
</evidence>
<name>A0A379G5D6_9GAMM</name>
<dbReference type="Proteomes" id="UP000255129">
    <property type="component" value="Unassembled WGS sequence"/>
</dbReference>
<dbReference type="Pfam" id="PF14581">
    <property type="entry name" value="SseB_C"/>
    <property type="match status" value="1"/>
</dbReference>